<dbReference type="EMBL" id="JAIGNQ010000002">
    <property type="protein sequence ID" value="MBX7487973.1"/>
    <property type="molecule type" value="Genomic_DNA"/>
</dbReference>
<sequence>MAYHIGTEYFIQTVDLAERRAKGASGFNIGPSALIVHFHAHSIENPLDHVSPGMIVELRAASLVLEKIKFGK</sequence>
<proteinExistence type="predicted"/>
<dbReference type="RefSeq" id="WP_221597505.1">
    <property type="nucleotide sequence ID" value="NZ_JAIGNQ010000002.1"/>
</dbReference>
<organism evidence="1 2">
    <name type="scientific">Qipengyuania pacifica</name>
    <dbReference type="NCBI Taxonomy" id="2860199"/>
    <lineage>
        <taxon>Bacteria</taxon>
        <taxon>Pseudomonadati</taxon>
        <taxon>Pseudomonadota</taxon>
        <taxon>Alphaproteobacteria</taxon>
        <taxon>Sphingomonadales</taxon>
        <taxon>Erythrobacteraceae</taxon>
        <taxon>Qipengyuania</taxon>
    </lineage>
</organism>
<evidence type="ECO:0000313" key="1">
    <source>
        <dbReference type="EMBL" id="MBX7487973.1"/>
    </source>
</evidence>
<keyword evidence="2" id="KW-1185">Reference proteome</keyword>
<gene>
    <name evidence="1" type="ORF">K3177_05565</name>
</gene>
<name>A0ABS7JEA0_9SPHN</name>
<comment type="caution">
    <text evidence="1">The sequence shown here is derived from an EMBL/GenBank/DDBJ whole genome shotgun (WGS) entry which is preliminary data.</text>
</comment>
<evidence type="ECO:0008006" key="3">
    <source>
        <dbReference type="Google" id="ProtNLM"/>
    </source>
</evidence>
<protein>
    <recommendedName>
        <fullName evidence="3">RES domain-containing protein</fullName>
    </recommendedName>
</protein>
<reference evidence="1 2" key="1">
    <citation type="submission" date="2021-08" db="EMBL/GenBank/DDBJ databases">
        <title>Comparative Genomics Analysis of the Genus Qipengyuania Reveals Extensive Genetic Diversity and Metabolic Versatility, Including the Description of Fifteen Novel Species.</title>
        <authorList>
            <person name="Liu Y."/>
        </authorList>
    </citation>
    <scope>NUCLEOTIDE SEQUENCE [LARGE SCALE GENOMIC DNA]</scope>
    <source>
        <strain evidence="1 2">GH25</strain>
    </source>
</reference>
<evidence type="ECO:0000313" key="2">
    <source>
        <dbReference type="Proteomes" id="UP000776651"/>
    </source>
</evidence>
<accession>A0ABS7JEA0</accession>
<dbReference type="Proteomes" id="UP000776651">
    <property type="component" value="Unassembled WGS sequence"/>
</dbReference>